<feature type="compositionally biased region" description="Basic residues" evidence="1">
    <location>
        <begin position="285"/>
        <end position="298"/>
    </location>
</feature>
<reference evidence="2" key="1">
    <citation type="submission" date="2023-03" db="EMBL/GenBank/DDBJ databases">
        <title>Massive genome expansion in bonnet fungi (Mycena s.s.) driven by repeated elements and novel gene families across ecological guilds.</title>
        <authorList>
            <consortium name="Lawrence Berkeley National Laboratory"/>
            <person name="Harder C.B."/>
            <person name="Miyauchi S."/>
            <person name="Viragh M."/>
            <person name="Kuo A."/>
            <person name="Thoen E."/>
            <person name="Andreopoulos B."/>
            <person name="Lu D."/>
            <person name="Skrede I."/>
            <person name="Drula E."/>
            <person name="Henrissat B."/>
            <person name="Morin E."/>
            <person name="Kohler A."/>
            <person name="Barry K."/>
            <person name="LaButti K."/>
            <person name="Morin E."/>
            <person name="Salamov A."/>
            <person name="Lipzen A."/>
            <person name="Mereny Z."/>
            <person name="Hegedus B."/>
            <person name="Baldrian P."/>
            <person name="Stursova M."/>
            <person name="Weitz H."/>
            <person name="Taylor A."/>
            <person name="Grigoriev I.V."/>
            <person name="Nagy L.G."/>
            <person name="Martin F."/>
            <person name="Kauserud H."/>
        </authorList>
    </citation>
    <scope>NUCLEOTIDE SEQUENCE</scope>
    <source>
        <strain evidence="2">CBHHK188m</strain>
    </source>
</reference>
<feature type="compositionally biased region" description="Basic and acidic residues" evidence="1">
    <location>
        <begin position="1"/>
        <end position="21"/>
    </location>
</feature>
<feature type="region of interest" description="Disordered" evidence="1">
    <location>
        <begin position="761"/>
        <end position="784"/>
    </location>
</feature>
<organism evidence="2 3">
    <name type="scientific">Mycena maculata</name>
    <dbReference type="NCBI Taxonomy" id="230809"/>
    <lineage>
        <taxon>Eukaryota</taxon>
        <taxon>Fungi</taxon>
        <taxon>Dikarya</taxon>
        <taxon>Basidiomycota</taxon>
        <taxon>Agaricomycotina</taxon>
        <taxon>Agaricomycetes</taxon>
        <taxon>Agaricomycetidae</taxon>
        <taxon>Agaricales</taxon>
        <taxon>Marasmiineae</taxon>
        <taxon>Mycenaceae</taxon>
        <taxon>Mycena</taxon>
    </lineage>
</organism>
<keyword evidence="3" id="KW-1185">Reference proteome</keyword>
<comment type="caution">
    <text evidence="2">The sequence shown here is derived from an EMBL/GenBank/DDBJ whole genome shotgun (WGS) entry which is preliminary data.</text>
</comment>
<accession>A0AAD7KCG5</accession>
<feature type="region of interest" description="Disordered" evidence="1">
    <location>
        <begin position="591"/>
        <end position="614"/>
    </location>
</feature>
<protein>
    <submittedName>
        <fullName evidence="2">Uncharacterized protein</fullName>
    </submittedName>
</protein>
<evidence type="ECO:0000313" key="3">
    <source>
        <dbReference type="Proteomes" id="UP001215280"/>
    </source>
</evidence>
<evidence type="ECO:0000313" key="2">
    <source>
        <dbReference type="EMBL" id="KAJ7780194.1"/>
    </source>
</evidence>
<dbReference type="EMBL" id="JARJLG010000006">
    <property type="protein sequence ID" value="KAJ7780194.1"/>
    <property type="molecule type" value="Genomic_DNA"/>
</dbReference>
<feature type="region of interest" description="Disordered" evidence="1">
    <location>
        <begin position="1"/>
        <end position="72"/>
    </location>
</feature>
<feature type="compositionally biased region" description="Polar residues" evidence="1">
    <location>
        <begin position="773"/>
        <end position="784"/>
    </location>
</feature>
<name>A0AAD7KCG5_9AGAR</name>
<dbReference type="Proteomes" id="UP001215280">
    <property type="component" value="Unassembled WGS sequence"/>
</dbReference>
<evidence type="ECO:0000256" key="1">
    <source>
        <dbReference type="SAM" id="MobiDB-lite"/>
    </source>
</evidence>
<dbReference type="AlphaFoldDB" id="A0AAD7KCG5"/>
<gene>
    <name evidence="2" type="ORF">DFH07DRAFT_765483</name>
</gene>
<sequence>MAEDLGGRKPPLERLQPDKHWGYGGGGASSSQQKDTRTEQNRVPENTPGIVPVRRSSHLGYAEATTSNPEVTEAPSIVSVQRSLDSEYTKAKIPDDPESVQQEETHTLTKMVTETIPGIPVIYLPNKSFGWNHAAAFQAEDATTLQSEFTDGGQTCAIYSPDMALGWLEAHFNHPLLASMRSVGIEGPIAVMLGPDEPSLEIFGNVLDEVVWSAAKQLSETSDFPVLVKPTVDNPIPKFNDITADPIPRSGDIVDPVTTPGPRISTGKAFRLRGGASSDEDLPKNGKKKKKDKKKKKNLPMPEWTSPNHIVNVQLELDVGRQEPCNLVICMNIRFETQPLAARNPPPAPYRPGPEVSSSVNLDIIMARKEFVLDRSHSSIGFLVHRAESISNWAFDYCGFDLPAEKKKQMNQKTSQKITGLTAGFAGGKPTAVANVGYTRGSVQGVESADEKPMPKCDIRADPGKSWEGPDKDYKCYDLSWKPAADRAGVPHEMRVEFGLKMNIYPDKNYVSSHRLTPLWAPDLANISFILRHQIMVWVYDPNSLTKARGILVLTSTYIPNIRTEESLSIRNKMATKLPTCTEVLQDVFPRDSRSEPTAGDQPPAHDEPATSVSVGTIDGTKFRRKPGIVDRLRQTFTTKSKDKSTSLPIYETVSRGWDATNNKWMGLLWPELDKEFHIAENPDTIVWKLDWKKKDIDHDRVPLTTNEPIAEPGPITGSFHDLYDRQEIGSTSGSSGANTASTAATSVNADVIDIPMVIPESGENEDMEHPWTSKSRPASMDLT</sequence>
<proteinExistence type="predicted"/>
<feature type="region of interest" description="Disordered" evidence="1">
    <location>
        <begin position="239"/>
        <end position="305"/>
    </location>
</feature>